<comment type="caution">
    <text evidence="2">The sequence shown here is derived from an EMBL/GenBank/DDBJ whole genome shotgun (WGS) entry which is preliminary data.</text>
</comment>
<accession>A0A848HNP9</accession>
<keyword evidence="1" id="KW-0732">Signal</keyword>
<organism evidence="2 3">
    <name type="scientific">Massilia polaris</name>
    <dbReference type="NCBI Taxonomy" id="2728846"/>
    <lineage>
        <taxon>Bacteria</taxon>
        <taxon>Pseudomonadati</taxon>
        <taxon>Pseudomonadota</taxon>
        <taxon>Betaproteobacteria</taxon>
        <taxon>Burkholderiales</taxon>
        <taxon>Oxalobacteraceae</taxon>
        <taxon>Telluria group</taxon>
        <taxon>Massilia</taxon>
    </lineage>
</organism>
<dbReference type="InterPro" id="IPR010583">
    <property type="entry name" value="MipA"/>
</dbReference>
<gene>
    <name evidence="2" type="ORF">HHL21_16395</name>
</gene>
<name>A0A848HNP9_9BURK</name>
<evidence type="ECO:0000256" key="1">
    <source>
        <dbReference type="SAM" id="SignalP"/>
    </source>
</evidence>
<evidence type="ECO:0000313" key="2">
    <source>
        <dbReference type="EMBL" id="NML62627.1"/>
    </source>
</evidence>
<dbReference type="Pfam" id="PF06629">
    <property type="entry name" value="MipA"/>
    <property type="match status" value="1"/>
</dbReference>
<dbReference type="RefSeq" id="WP_169467775.1">
    <property type="nucleotide sequence ID" value="NZ_JABBGG010000009.1"/>
</dbReference>
<feature type="chain" id="PRO_5032985848" evidence="1">
    <location>
        <begin position="23"/>
        <end position="273"/>
    </location>
</feature>
<keyword evidence="3" id="KW-1185">Reference proteome</keyword>
<dbReference type="Proteomes" id="UP000583752">
    <property type="component" value="Unassembled WGS sequence"/>
</dbReference>
<reference evidence="2 3" key="1">
    <citation type="submission" date="2020-04" db="EMBL/GenBank/DDBJ databases">
        <title>Massilia sp. RP-1-19 isolated from soil.</title>
        <authorList>
            <person name="Dahal R.H."/>
        </authorList>
    </citation>
    <scope>NUCLEOTIDE SEQUENCE [LARGE SCALE GENOMIC DNA]</scope>
    <source>
        <strain evidence="2 3">RP-1-19</strain>
    </source>
</reference>
<evidence type="ECO:0000313" key="3">
    <source>
        <dbReference type="Proteomes" id="UP000583752"/>
    </source>
</evidence>
<dbReference type="EMBL" id="JABBGG010000009">
    <property type="protein sequence ID" value="NML62627.1"/>
    <property type="molecule type" value="Genomic_DNA"/>
</dbReference>
<proteinExistence type="predicted"/>
<dbReference type="AlphaFoldDB" id="A0A848HNP9"/>
<protein>
    <submittedName>
        <fullName evidence="2">MipA/OmpV family protein</fullName>
    </submittedName>
</protein>
<feature type="signal peptide" evidence="1">
    <location>
        <begin position="1"/>
        <end position="22"/>
    </location>
</feature>
<sequence>MLDFMRALLCGALLALPSAAAAQQDRPLWEIGVVGGAVSTPAYPGADDRSSRLLVLPAPIYRGKIFRSDESGIGARLFRSDRAEFDVGFAASLPSRSDDVDARAGMPDLGTLVEFGPRLKLTLLRREFSRLRLDLPLRTVIEGRGGLRNQGWNFAPRLVYEMADSGTGWNGDLHVGFVAANEKLNSYFYEVRPEFATAQRPAYDAKKGLVLVRAGGFAARKISPDVRVFGYLWYENYARSANEESPLFRKNSGASAGIGFMWTLARSSRRAND</sequence>